<name>A0A2J6WGU9_9BACT</name>
<dbReference type="EMBL" id="PNIO01000057">
    <property type="protein sequence ID" value="PMP69611.1"/>
    <property type="molecule type" value="Genomic_DNA"/>
</dbReference>
<dbReference type="InterPro" id="IPR027271">
    <property type="entry name" value="Acetolactate_synth/TF_NikR_C"/>
</dbReference>
<reference evidence="1 2" key="1">
    <citation type="submission" date="2018-01" db="EMBL/GenBank/DDBJ databases">
        <title>Metagenomic assembled genomes from two thermal pools in the Uzon Caldera, Kamchatka, Russia.</title>
        <authorList>
            <person name="Wilkins L."/>
            <person name="Ettinger C."/>
        </authorList>
    </citation>
    <scope>NUCLEOTIDE SEQUENCE [LARGE SCALE GENOMIC DNA]</scope>
    <source>
        <strain evidence="1">ZAV-04</strain>
    </source>
</reference>
<dbReference type="Pfam" id="PF21699">
    <property type="entry name" value="TM1266-like"/>
    <property type="match status" value="1"/>
</dbReference>
<evidence type="ECO:0000313" key="1">
    <source>
        <dbReference type="EMBL" id="PMP69611.1"/>
    </source>
</evidence>
<dbReference type="InterPro" id="IPR023860">
    <property type="entry name" value="FeFe-hyd_TM1266"/>
</dbReference>
<accession>A0A2J6WGU9</accession>
<protein>
    <submittedName>
        <fullName evidence="1">CopG family transcriptional regulator</fullName>
    </submittedName>
</protein>
<dbReference type="Gene3D" id="3.30.70.1150">
    <property type="entry name" value="ACT-like. Chain A, domain 2"/>
    <property type="match status" value="1"/>
</dbReference>
<evidence type="ECO:0000313" key="2">
    <source>
        <dbReference type="Proteomes" id="UP000242288"/>
    </source>
</evidence>
<dbReference type="Proteomes" id="UP000242288">
    <property type="component" value="Unassembled WGS sequence"/>
</dbReference>
<dbReference type="AlphaFoldDB" id="A0A2J6WGU9"/>
<dbReference type="NCBIfam" id="TIGR03959">
    <property type="entry name" value="hyd_TM1266"/>
    <property type="match status" value="1"/>
</dbReference>
<dbReference type="InterPro" id="IPR045865">
    <property type="entry name" value="ACT-like_dom_sf"/>
</dbReference>
<sequence length="87" mass="9390">MKQKIGIVGIIVSDRKKNASLVNKILSEHSEIIIGRMGIPQKELDTGFISLFVEGDTDKIGSLTGKLGSIKGVTVKSLLIPINKEET</sequence>
<proteinExistence type="predicted"/>
<organism evidence="1 2">
    <name type="scientific">Thermodesulfovibrio aggregans</name>
    <dbReference type="NCBI Taxonomy" id="86166"/>
    <lineage>
        <taxon>Bacteria</taxon>
        <taxon>Pseudomonadati</taxon>
        <taxon>Nitrospirota</taxon>
        <taxon>Thermodesulfovibrionia</taxon>
        <taxon>Thermodesulfovibrionales</taxon>
        <taxon>Thermodesulfovibrionaceae</taxon>
        <taxon>Thermodesulfovibrio</taxon>
    </lineage>
</organism>
<gene>
    <name evidence="1" type="ORF">C0186_06435</name>
</gene>
<comment type="caution">
    <text evidence="1">The sequence shown here is derived from an EMBL/GenBank/DDBJ whole genome shotgun (WGS) entry which is preliminary data.</text>
</comment>
<dbReference type="SUPFAM" id="SSF55021">
    <property type="entry name" value="ACT-like"/>
    <property type="match status" value="1"/>
</dbReference>